<feature type="region of interest" description="Disordered" evidence="1">
    <location>
        <begin position="101"/>
        <end position="139"/>
    </location>
</feature>
<gene>
    <name evidence="2" type="ORF">NRO40_18970</name>
</gene>
<evidence type="ECO:0000313" key="3">
    <source>
        <dbReference type="Proteomes" id="UP001060150"/>
    </source>
</evidence>
<reference evidence="2" key="1">
    <citation type="submission" date="2022-08" db="EMBL/GenBank/DDBJ databases">
        <title>Streptomyces changanensis sp. nov., an actinomycete isolated from soil.</title>
        <authorList>
            <person name="Wu H."/>
            <person name="Han L."/>
        </authorList>
    </citation>
    <scope>NUCLEOTIDE SEQUENCE</scope>
    <source>
        <strain evidence="2">HL-66</strain>
    </source>
</reference>
<protein>
    <recommendedName>
        <fullName evidence="4">DUF4288 domain-containing protein</fullName>
    </recommendedName>
</protein>
<keyword evidence="3" id="KW-1185">Reference proteome</keyword>
<evidence type="ECO:0000313" key="2">
    <source>
        <dbReference type="EMBL" id="UUS32690.1"/>
    </source>
</evidence>
<feature type="compositionally biased region" description="Basic and acidic residues" evidence="1">
    <location>
        <begin position="122"/>
        <end position="139"/>
    </location>
</feature>
<proteinExistence type="predicted"/>
<evidence type="ECO:0008006" key="4">
    <source>
        <dbReference type="Google" id="ProtNLM"/>
    </source>
</evidence>
<dbReference type="EMBL" id="CP102332">
    <property type="protein sequence ID" value="UUS32690.1"/>
    <property type="molecule type" value="Genomic_DNA"/>
</dbReference>
<organism evidence="2 3">
    <name type="scientific">Streptomyces changanensis</name>
    <dbReference type="NCBI Taxonomy" id="2964669"/>
    <lineage>
        <taxon>Bacteria</taxon>
        <taxon>Bacillati</taxon>
        <taxon>Actinomycetota</taxon>
        <taxon>Actinomycetes</taxon>
        <taxon>Kitasatosporales</taxon>
        <taxon>Streptomycetaceae</taxon>
        <taxon>Streptomyces</taxon>
    </lineage>
</organism>
<dbReference type="RefSeq" id="WP_232791009.1">
    <property type="nucleotide sequence ID" value="NZ_CP102332.1"/>
</dbReference>
<evidence type="ECO:0000256" key="1">
    <source>
        <dbReference type="SAM" id="MobiDB-lite"/>
    </source>
</evidence>
<accession>A0ABY5N9K1</accession>
<feature type="compositionally biased region" description="Acidic residues" evidence="1">
    <location>
        <begin position="101"/>
        <end position="114"/>
    </location>
</feature>
<dbReference type="Proteomes" id="UP001060150">
    <property type="component" value="Chromosome"/>
</dbReference>
<name>A0ABY5N9K1_9ACTN</name>
<sequence>MTSSETSRYVRLRVDLVLEVTERDELTDAALRRIGDDEYMPDEERAHAGTTVREDEAEALAYLVEPFQLVGEVPGVELVQASWSSEQTAYDPDVDAFLVDDEDFDFDDDGDGDADQGGPGEGRGDSRAGDGRIVDGRRG</sequence>